<name>A0A564Z0R0_HYMDI</name>
<evidence type="ECO:0000313" key="3">
    <source>
        <dbReference type="EMBL" id="VUZ52543.1"/>
    </source>
</evidence>
<keyword evidence="2" id="KW-0732">Signal</keyword>
<feature type="coiled-coil region" evidence="1">
    <location>
        <begin position="31"/>
        <end position="58"/>
    </location>
</feature>
<evidence type="ECO:0000313" key="4">
    <source>
        <dbReference type="Proteomes" id="UP000321570"/>
    </source>
</evidence>
<gene>
    <name evidence="3" type="ORF">WMSIL1_LOCUS11116</name>
</gene>
<protein>
    <submittedName>
        <fullName evidence="3">Uncharacterized protein</fullName>
    </submittedName>
</protein>
<keyword evidence="4" id="KW-1185">Reference proteome</keyword>
<feature type="chain" id="PRO_5021908444" evidence="2">
    <location>
        <begin position="20"/>
        <end position="79"/>
    </location>
</feature>
<feature type="signal peptide" evidence="2">
    <location>
        <begin position="1"/>
        <end position="19"/>
    </location>
</feature>
<keyword evidence="1" id="KW-0175">Coiled coil</keyword>
<evidence type="ECO:0000256" key="2">
    <source>
        <dbReference type="SAM" id="SignalP"/>
    </source>
</evidence>
<reference evidence="3 4" key="1">
    <citation type="submission" date="2019-07" db="EMBL/GenBank/DDBJ databases">
        <authorList>
            <person name="Jastrzebski P J."/>
            <person name="Paukszto L."/>
            <person name="Jastrzebski P J."/>
        </authorList>
    </citation>
    <scope>NUCLEOTIDE SEQUENCE [LARGE SCALE GENOMIC DNA]</scope>
    <source>
        <strain evidence="3 4">WMS-il1</strain>
    </source>
</reference>
<sequence>MIRISCCVLLTFGIALVYGMPPVRFENSGESERHTSDIDELENQLEEIVENLRQRRGNYFRFGKRRSLPNRRLMESLLQ</sequence>
<dbReference type="EMBL" id="CABIJS010000510">
    <property type="protein sequence ID" value="VUZ52543.1"/>
    <property type="molecule type" value="Genomic_DNA"/>
</dbReference>
<evidence type="ECO:0000256" key="1">
    <source>
        <dbReference type="SAM" id="Coils"/>
    </source>
</evidence>
<dbReference type="Proteomes" id="UP000321570">
    <property type="component" value="Unassembled WGS sequence"/>
</dbReference>
<accession>A0A564Z0R0</accession>
<proteinExistence type="predicted"/>
<organism evidence="3 4">
    <name type="scientific">Hymenolepis diminuta</name>
    <name type="common">Rat tapeworm</name>
    <dbReference type="NCBI Taxonomy" id="6216"/>
    <lineage>
        <taxon>Eukaryota</taxon>
        <taxon>Metazoa</taxon>
        <taxon>Spiralia</taxon>
        <taxon>Lophotrochozoa</taxon>
        <taxon>Platyhelminthes</taxon>
        <taxon>Cestoda</taxon>
        <taxon>Eucestoda</taxon>
        <taxon>Cyclophyllidea</taxon>
        <taxon>Hymenolepididae</taxon>
        <taxon>Hymenolepis</taxon>
    </lineage>
</organism>
<dbReference type="AlphaFoldDB" id="A0A564Z0R0"/>